<dbReference type="PANTHER" id="PTHR43441:SF2">
    <property type="entry name" value="FAMILY ACETYLTRANSFERASE, PUTATIVE (AFU_ORTHOLOGUE AFUA_7G00850)-RELATED"/>
    <property type="match status" value="1"/>
</dbReference>
<dbReference type="GO" id="GO:1990189">
    <property type="term" value="F:protein N-terminal-serine acetyltransferase activity"/>
    <property type="evidence" value="ECO:0007669"/>
    <property type="project" value="TreeGrafter"/>
</dbReference>
<dbReference type="InterPro" id="IPR051908">
    <property type="entry name" value="Ribosomal_N-acetyltransferase"/>
</dbReference>
<dbReference type="PANTHER" id="PTHR43441">
    <property type="entry name" value="RIBOSOMAL-PROTEIN-SERINE ACETYLTRANSFERASE"/>
    <property type="match status" value="1"/>
</dbReference>
<dbReference type="PROSITE" id="PS51186">
    <property type="entry name" value="GNAT"/>
    <property type="match status" value="1"/>
</dbReference>
<dbReference type="InterPro" id="IPR016181">
    <property type="entry name" value="Acyl_CoA_acyltransferase"/>
</dbReference>
<protein>
    <submittedName>
        <fullName evidence="2">GNAT family N-acetyltransferase</fullName>
    </submittedName>
</protein>
<dbReference type="Gene3D" id="3.40.630.30">
    <property type="match status" value="1"/>
</dbReference>
<dbReference type="InterPro" id="IPR000182">
    <property type="entry name" value="GNAT_dom"/>
</dbReference>
<dbReference type="GO" id="GO:0008999">
    <property type="term" value="F:protein-N-terminal-alanine acetyltransferase activity"/>
    <property type="evidence" value="ECO:0007669"/>
    <property type="project" value="TreeGrafter"/>
</dbReference>
<accession>A0AAU2HB21</accession>
<dbReference type="GO" id="GO:0005737">
    <property type="term" value="C:cytoplasm"/>
    <property type="evidence" value="ECO:0007669"/>
    <property type="project" value="TreeGrafter"/>
</dbReference>
<dbReference type="Pfam" id="PF13302">
    <property type="entry name" value="Acetyltransf_3"/>
    <property type="match status" value="1"/>
</dbReference>
<reference evidence="2" key="1">
    <citation type="submission" date="2022-10" db="EMBL/GenBank/DDBJ databases">
        <title>The complete genomes of actinobacterial strains from the NBC collection.</title>
        <authorList>
            <person name="Joergensen T.S."/>
            <person name="Alvarez Arevalo M."/>
            <person name="Sterndorff E.B."/>
            <person name="Faurdal D."/>
            <person name="Vuksanovic O."/>
            <person name="Mourched A.-S."/>
            <person name="Charusanti P."/>
            <person name="Shaw S."/>
            <person name="Blin K."/>
            <person name="Weber T."/>
        </authorList>
    </citation>
    <scope>NUCLEOTIDE SEQUENCE</scope>
    <source>
        <strain evidence="2">NBC_00060</strain>
    </source>
</reference>
<feature type="domain" description="N-acetyltransferase" evidence="1">
    <location>
        <begin position="10"/>
        <end position="174"/>
    </location>
</feature>
<dbReference type="SUPFAM" id="SSF55729">
    <property type="entry name" value="Acyl-CoA N-acyltransferases (Nat)"/>
    <property type="match status" value="1"/>
</dbReference>
<evidence type="ECO:0000259" key="1">
    <source>
        <dbReference type="PROSITE" id="PS51186"/>
    </source>
</evidence>
<dbReference type="AlphaFoldDB" id="A0AAU2HB21"/>
<sequence>MTSFWSGRRIRLRGIEPDDWAAFMRFAVDEERMGDLLNPPRSAESFRHWANEQAAAKSDGDCFGLAIEALDTGEMVGAVGSHQADPRAGWFEYGVTVGADHRGKGYAAEAVVMLLRFMFAERRYHKCEARIFAHNEASLALHRRLGFVEEARLRDHVFLAGRHHDLVMMGMLAEEFAQLHSMSEPGCSAAGPEG</sequence>
<name>A0AAU2HB21_9ACTN</name>
<gene>
    <name evidence="2" type="ORF">OHV25_35300</name>
</gene>
<evidence type="ECO:0000313" key="2">
    <source>
        <dbReference type="EMBL" id="WTU44480.1"/>
    </source>
</evidence>
<dbReference type="EMBL" id="CP108253">
    <property type="protein sequence ID" value="WTU44480.1"/>
    <property type="molecule type" value="Genomic_DNA"/>
</dbReference>
<proteinExistence type="predicted"/>
<organism evidence="2">
    <name type="scientific">Streptomyces sp. NBC_00060</name>
    <dbReference type="NCBI Taxonomy" id="2975636"/>
    <lineage>
        <taxon>Bacteria</taxon>
        <taxon>Bacillati</taxon>
        <taxon>Actinomycetota</taxon>
        <taxon>Actinomycetes</taxon>
        <taxon>Kitasatosporales</taxon>
        <taxon>Streptomycetaceae</taxon>
        <taxon>Streptomyces</taxon>
    </lineage>
</organism>